<proteinExistence type="inferred from homology"/>
<comment type="caution">
    <text evidence="4">The sequence shown here is derived from an EMBL/GenBank/DDBJ whole genome shotgun (WGS) entry which is preliminary data.</text>
</comment>
<feature type="domain" description="SMP-30/Gluconolactonase/LRE-like region" evidence="3">
    <location>
        <begin position="16"/>
        <end position="268"/>
    </location>
</feature>
<name>A0A2T0ZEK4_9ACTN</name>
<dbReference type="PANTHER" id="PTHR47572:SF4">
    <property type="entry name" value="LACTONASE DRP35"/>
    <property type="match status" value="1"/>
</dbReference>
<dbReference type="OrthoDB" id="241638at2"/>
<dbReference type="GO" id="GO:0016787">
    <property type="term" value="F:hydrolase activity"/>
    <property type="evidence" value="ECO:0007669"/>
    <property type="project" value="UniProtKB-KW"/>
</dbReference>
<accession>A0A2T0ZEK4</accession>
<keyword evidence="2" id="KW-0378">Hydrolase</keyword>
<reference evidence="4 5" key="1">
    <citation type="submission" date="2018-03" db="EMBL/GenBank/DDBJ databases">
        <title>Genomic Encyclopedia of Archaeal and Bacterial Type Strains, Phase II (KMG-II): from individual species to whole genera.</title>
        <authorList>
            <person name="Goeker M."/>
        </authorList>
    </citation>
    <scope>NUCLEOTIDE SEQUENCE [LARGE SCALE GENOMIC DNA]</scope>
    <source>
        <strain evidence="4 5">DSM 100065</strain>
    </source>
</reference>
<dbReference type="Proteomes" id="UP000237752">
    <property type="component" value="Unassembled WGS sequence"/>
</dbReference>
<evidence type="ECO:0000256" key="2">
    <source>
        <dbReference type="ARBA" id="ARBA00022801"/>
    </source>
</evidence>
<evidence type="ECO:0000259" key="3">
    <source>
        <dbReference type="Pfam" id="PF08450"/>
    </source>
</evidence>
<evidence type="ECO:0000313" key="5">
    <source>
        <dbReference type="Proteomes" id="UP000237752"/>
    </source>
</evidence>
<dbReference type="Gene3D" id="2.120.10.30">
    <property type="entry name" value="TolB, C-terminal domain"/>
    <property type="match status" value="1"/>
</dbReference>
<evidence type="ECO:0000256" key="1">
    <source>
        <dbReference type="ARBA" id="ARBA00008853"/>
    </source>
</evidence>
<dbReference type="EMBL" id="PVUE01000023">
    <property type="protein sequence ID" value="PRZ34775.1"/>
    <property type="molecule type" value="Genomic_DNA"/>
</dbReference>
<keyword evidence="5" id="KW-1185">Reference proteome</keyword>
<dbReference type="PANTHER" id="PTHR47572">
    <property type="entry name" value="LIPOPROTEIN-RELATED"/>
    <property type="match status" value="1"/>
</dbReference>
<dbReference type="InterPro" id="IPR013658">
    <property type="entry name" value="SGL"/>
</dbReference>
<gene>
    <name evidence="4" type="ORF">CLV47_1237</name>
</gene>
<evidence type="ECO:0000313" key="4">
    <source>
        <dbReference type="EMBL" id="PRZ34775.1"/>
    </source>
</evidence>
<dbReference type="InterPro" id="IPR011042">
    <property type="entry name" value="6-blade_b-propeller_TolB-like"/>
</dbReference>
<sequence length="295" mass="31974">MTQPMKTLVGGFAFLECPRWHDGKLWMVDMHRDLVVVVSEDGSTEEITVPGRPGGMGWFQDGSLAVAATQNRKIMRYHDGELSTYCDMSDIGDSEHEINDLVMDANDRCYVGEFGVDVHAWMAENVPKVEEHGIAILAEAPLDEADVFLVENGQATVAASGLRFPNGAAISVDQTRYVVAETFGLRLSEYKLIDGVLSDRRIIDLGFGPDGISRMDEQGGIWLSDPMGSKVHRVDATGAITDTVECDLPAYACEIGGSDGHTLFVCLASSADPNLTVNTRDARIDTVQIGIPAAH</sequence>
<organism evidence="4 5">
    <name type="scientific">Antricoccus suffuscus</name>
    <dbReference type="NCBI Taxonomy" id="1629062"/>
    <lineage>
        <taxon>Bacteria</taxon>
        <taxon>Bacillati</taxon>
        <taxon>Actinomycetota</taxon>
        <taxon>Actinomycetes</taxon>
        <taxon>Geodermatophilales</taxon>
        <taxon>Antricoccaceae</taxon>
        <taxon>Antricoccus</taxon>
    </lineage>
</organism>
<comment type="similarity">
    <text evidence="1">Belongs to the SMP-30/CGR1 family.</text>
</comment>
<protein>
    <submittedName>
        <fullName evidence="4">Sugar lactone lactonase YvrE</fullName>
    </submittedName>
</protein>
<dbReference type="InterPro" id="IPR051262">
    <property type="entry name" value="SMP-30/CGR1_Lactonase"/>
</dbReference>
<dbReference type="AlphaFoldDB" id="A0A2T0ZEK4"/>
<dbReference type="SUPFAM" id="SSF63829">
    <property type="entry name" value="Calcium-dependent phosphotriesterase"/>
    <property type="match status" value="1"/>
</dbReference>
<dbReference type="RefSeq" id="WP_106350795.1">
    <property type="nucleotide sequence ID" value="NZ_PVUE01000023.1"/>
</dbReference>
<dbReference type="Pfam" id="PF08450">
    <property type="entry name" value="SGL"/>
    <property type="match status" value="1"/>
</dbReference>